<protein>
    <submittedName>
        <fullName evidence="9">Transposable element Hobo transposase</fullName>
    </submittedName>
</protein>
<evidence type="ECO:0000259" key="8">
    <source>
        <dbReference type="Pfam" id="PF10683"/>
    </source>
</evidence>
<evidence type="ECO:0000313" key="10">
    <source>
        <dbReference type="Proteomes" id="UP001174136"/>
    </source>
</evidence>
<organism evidence="9 10">
    <name type="scientific">Merluccius polli</name>
    <name type="common">Benguela hake</name>
    <name type="synonym">Merluccius cadenati</name>
    <dbReference type="NCBI Taxonomy" id="89951"/>
    <lineage>
        <taxon>Eukaryota</taxon>
        <taxon>Metazoa</taxon>
        <taxon>Chordata</taxon>
        <taxon>Craniata</taxon>
        <taxon>Vertebrata</taxon>
        <taxon>Euteleostomi</taxon>
        <taxon>Actinopterygii</taxon>
        <taxon>Neopterygii</taxon>
        <taxon>Teleostei</taxon>
        <taxon>Neoteleostei</taxon>
        <taxon>Acanthomorphata</taxon>
        <taxon>Zeiogadaria</taxon>
        <taxon>Gadariae</taxon>
        <taxon>Gadiformes</taxon>
        <taxon>Gadoidei</taxon>
        <taxon>Merlucciidae</taxon>
        <taxon>Merluccius</taxon>
    </lineage>
</organism>
<evidence type="ECO:0000256" key="3">
    <source>
        <dbReference type="ARBA" id="ARBA00022771"/>
    </source>
</evidence>
<dbReference type="AlphaFoldDB" id="A0AA47MFH0"/>
<dbReference type="SUPFAM" id="SSF140996">
    <property type="entry name" value="Hermes dimerisation domain"/>
    <property type="match status" value="1"/>
</dbReference>
<dbReference type="Pfam" id="PF10683">
    <property type="entry name" value="DBD_Tnp_Hermes"/>
    <property type="match status" value="1"/>
</dbReference>
<evidence type="ECO:0000256" key="5">
    <source>
        <dbReference type="ARBA" id="ARBA00023242"/>
    </source>
</evidence>
<feature type="domain" description="HAT C-terminal dimerisation" evidence="7">
    <location>
        <begin position="503"/>
        <end position="552"/>
    </location>
</feature>
<dbReference type="EMBL" id="JAOPHQ010004553">
    <property type="protein sequence ID" value="KAK0139091.1"/>
    <property type="molecule type" value="Genomic_DNA"/>
</dbReference>
<evidence type="ECO:0000256" key="1">
    <source>
        <dbReference type="ARBA" id="ARBA00004123"/>
    </source>
</evidence>
<comment type="caution">
    <text evidence="9">The sequence shown here is derived from an EMBL/GenBank/DDBJ whole genome shotgun (WGS) entry which is preliminary data.</text>
</comment>
<dbReference type="GO" id="GO:0046983">
    <property type="term" value="F:protein dimerization activity"/>
    <property type="evidence" value="ECO:0007669"/>
    <property type="project" value="InterPro"/>
</dbReference>
<keyword evidence="3" id="KW-0863">Zinc-finger</keyword>
<evidence type="ECO:0000256" key="6">
    <source>
        <dbReference type="SAM" id="MobiDB-lite"/>
    </source>
</evidence>
<dbReference type="SUPFAM" id="SSF53098">
    <property type="entry name" value="Ribonuclease H-like"/>
    <property type="match status" value="1"/>
</dbReference>
<name>A0AA47MFH0_MERPO</name>
<feature type="domain" description="Hermes trasposase DNA-binding" evidence="8">
    <location>
        <begin position="113"/>
        <end position="156"/>
    </location>
</feature>
<evidence type="ECO:0000313" key="9">
    <source>
        <dbReference type="EMBL" id="KAK0139091.1"/>
    </source>
</evidence>
<evidence type="ECO:0000259" key="7">
    <source>
        <dbReference type="Pfam" id="PF05699"/>
    </source>
</evidence>
<dbReference type="GO" id="GO:0008270">
    <property type="term" value="F:zinc ion binding"/>
    <property type="evidence" value="ECO:0007669"/>
    <property type="project" value="UniProtKB-KW"/>
</dbReference>
<keyword evidence="2" id="KW-0479">Metal-binding</keyword>
<comment type="subcellular location">
    <subcellularLocation>
        <location evidence="1">Nucleus</location>
    </subcellularLocation>
</comment>
<dbReference type="GO" id="GO:0005634">
    <property type="term" value="C:nucleus"/>
    <property type="evidence" value="ECO:0007669"/>
    <property type="project" value="UniProtKB-SubCell"/>
</dbReference>
<evidence type="ECO:0000256" key="4">
    <source>
        <dbReference type="ARBA" id="ARBA00022833"/>
    </source>
</evidence>
<proteinExistence type="predicted"/>
<accession>A0AA47MFH0</accession>
<dbReference type="InterPro" id="IPR008906">
    <property type="entry name" value="HATC_C_dom"/>
</dbReference>
<evidence type="ECO:0000256" key="2">
    <source>
        <dbReference type="ARBA" id="ARBA00022723"/>
    </source>
</evidence>
<keyword evidence="10" id="KW-1185">Reference proteome</keyword>
<dbReference type="InterPro" id="IPR052035">
    <property type="entry name" value="ZnF_BED_domain_contain"/>
</dbReference>
<feature type="compositionally biased region" description="Basic and acidic residues" evidence="6">
    <location>
        <begin position="8"/>
        <end position="21"/>
    </location>
</feature>
<dbReference type="InterPro" id="IPR018473">
    <property type="entry name" value="Hermes_transposase_DNA-db"/>
</dbReference>
<sequence length="553" mass="61768">MEGGGSDEVGKRDLQNKVRNNDPSMRLRELIGKSQILNGFMRVECDGANTVYASCKSCAVLVKYSCESGTSGLKRHTCKAKSENQSKITSFVKRKLPVGVKTRITNTIVGMCSQDLRPFAMVEGQGFKSVAQELLNIGSRYGGTILAEDLLPSARTVSRHVEEYDRIKTLVVEELKQEFGIQSMDNVFVTDNGSNVVAAFKDYVRLSCAGHNLNLVLKYVFDHLEEDNPLHSGVIKLLKDCKTLVSHFKKAGLQKELDQTLKQAIETRWNSRLLMLQSINNALKSGKLHKILLHRRELRFLNNIHSELLEDLIQLLQPFDEATRHLSTDKTPTLHLVLPSKATLLRGLLIQDEDSAVVTELKGKLGQAVELKFKIHLYHKVATALSPCLRSFLRKTLNPQEYEEVINTLAALMTTGPEERVRVREEEEEGTPPEAGPAGTTEVPHIHNFFSSCVEEERQDSGGEEEMASGRQLVLQYMLQNNPKMTRGQSLLCVWQEMSGGLVPVAKKLLAIPATSTPSERSFSVAGRLIEERRTSLDPDNVNALLFLHSNIK</sequence>
<dbReference type="Gene3D" id="1.10.10.1070">
    <property type="entry name" value="Zinc finger, BED domain-containing"/>
    <property type="match status" value="1"/>
</dbReference>
<dbReference type="Proteomes" id="UP001174136">
    <property type="component" value="Unassembled WGS sequence"/>
</dbReference>
<dbReference type="Pfam" id="PF05699">
    <property type="entry name" value="Dimer_Tnp_hAT"/>
    <property type="match status" value="1"/>
</dbReference>
<dbReference type="PANTHER" id="PTHR46481">
    <property type="entry name" value="ZINC FINGER BED DOMAIN-CONTAINING PROTEIN 4"/>
    <property type="match status" value="1"/>
</dbReference>
<dbReference type="PANTHER" id="PTHR46481:SF10">
    <property type="entry name" value="ZINC FINGER BED DOMAIN-CONTAINING PROTEIN 39"/>
    <property type="match status" value="1"/>
</dbReference>
<gene>
    <name evidence="9" type="primary">T_2</name>
    <name evidence="9" type="ORF">N1851_024373</name>
</gene>
<feature type="region of interest" description="Disordered" evidence="6">
    <location>
        <begin position="1"/>
        <end position="21"/>
    </location>
</feature>
<reference evidence="9" key="1">
    <citation type="journal article" date="2023" name="Front. Mar. Sci.">
        <title>A new Merluccius polli reference genome to investigate the effects of global change in West African waters.</title>
        <authorList>
            <person name="Mateo J.L."/>
            <person name="Blanco-Fernandez C."/>
            <person name="Garcia-Vazquez E."/>
            <person name="Machado-Schiaffino G."/>
        </authorList>
    </citation>
    <scope>NUCLEOTIDE SEQUENCE</scope>
    <source>
        <strain evidence="9">C29</strain>
        <tissue evidence="9">Fin</tissue>
    </source>
</reference>
<keyword evidence="4" id="KW-0862">Zinc</keyword>
<keyword evidence="5" id="KW-0539">Nucleus</keyword>
<dbReference type="InterPro" id="IPR012337">
    <property type="entry name" value="RNaseH-like_sf"/>
</dbReference>